<accession>A0A6B0T5V1</accession>
<feature type="compositionally biased region" description="Basic and acidic residues" evidence="1">
    <location>
        <begin position="102"/>
        <end position="116"/>
    </location>
</feature>
<name>A0A6B0T5V1_9EURY</name>
<gene>
    <name evidence="2" type="ORF">GRX03_04885</name>
</gene>
<evidence type="ECO:0000313" key="2">
    <source>
        <dbReference type="EMBL" id="MXR50943.1"/>
    </source>
</evidence>
<sequence>MKTLSLGRVCSVFLCILSRENPADQFARCKVESVDDLEQPVEDALENIVTPNVESTLDEPTEFGVLINYLGAYPVWSLPTDELSAPKLDDSTTEFGQAHQLLESRGDRPPPIKEYWDSQAVDD</sequence>
<dbReference type="Proteomes" id="UP000466535">
    <property type="component" value="Unassembled WGS sequence"/>
</dbReference>
<organism evidence="2 3">
    <name type="scientific">Halovenus carboxidivorans</name>
    <dbReference type="NCBI Taxonomy" id="2692199"/>
    <lineage>
        <taxon>Archaea</taxon>
        <taxon>Methanobacteriati</taxon>
        <taxon>Methanobacteriota</taxon>
        <taxon>Stenosarchaea group</taxon>
        <taxon>Halobacteria</taxon>
        <taxon>Halobacteriales</taxon>
        <taxon>Haloarculaceae</taxon>
        <taxon>Halovenus</taxon>
    </lineage>
</organism>
<keyword evidence="3" id="KW-1185">Reference proteome</keyword>
<evidence type="ECO:0000313" key="3">
    <source>
        <dbReference type="Proteomes" id="UP000466535"/>
    </source>
</evidence>
<evidence type="ECO:0000256" key="1">
    <source>
        <dbReference type="SAM" id="MobiDB-lite"/>
    </source>
</evidence>
<comment type="caution">
    <text evidence="2">The sequence shown here is derived from an EMBL/GenBank/DDBJ whole genome shotgun (WGS) entry which is preliminary data.</text>
</comment>
<dbReference type="AlphaFoldDB" id="A0A6B0T5V1"/>
<feature type="region of interest" description="Disordered" evidence="1">
    <location>
        <begin position="86"/>
        <end position="123"/>
    </location>
</feature>
<protein>
    <submittedName>
        <fullName evidence="2">Uncharacterized protein</fullName>
    </submittedName>
</protein>
<proteinExistence type="predicted"/>
<dbReference type="EMBL" id="WUUT01000001">
    <property type="protein sequence ID" value="MXR50943.1"/>
    <property type="molecule type" value="Genomic_DNA"/>
</dbReference>
<reference evidence="2 3" key="1">
    <citation type="submission" date="2019-12" db="EMBL/GenBank/DDBJ databases">
        <title>Isolation and characterization of three novel carbon monoxide-oxidizing members of Halobacteria from salione crusts and soils.</title>
        <authorList>
            <person name="Myers M.R."/>
            <person name="King G.M."/>
        </authorList>
    </citation>
    <scope>NUCLEOTIDE SEQUENCE [LARGE SCALE GENOMIC DNA]</scope>
    <source>
        <strain evidence="2 3">WSH3</strain>
    </source>
</reference>
<dbReference type="RefSeq" id="WP_159763025.1">
    <property type="nucleotide sequence ID" value="NZ_WUUT01000001.1"/>
</dbReference>